<name>A0A921AX60_9BACT</name>
<reference evidence="2" key="2">
    <citation type="submission" date="2021-09" db="EMBL/GenBank/DDBJ databases">
        <authorList>
            <person name="Gilroy R."/>
        </authorList>
    </citation>
    <scope>NUCLEOTIDE SEQUENCE</scope>
    <source>
        <strain evidence="2">ChiGjej2B2-19336</strain>
    </source>
</reference>
<reference evidence="2" key="1">
    <citation type="journal article" date="2021" name="PeerJ">
        <title>Extensive microbial diversity within the chicken gut microbiome revealed by metagenomics and culture.</title>
        <authorList>
            <person name="Gilroy R."/>
            <person name="Ravi A."/>
            <person name="Getino M."/>
            <person name="Pursley I."/>
            <person name="Horton D.L."/>
            <person name="Alikhan N.F."/>
            <person name="Baker D."/>
            <person name="Gharbi K."/>
            <person name="Hall N."/>
            <person name="Watson M."/>
            <person name="Adriaenssens E.M."/>
            <person name="Foster-Nyarko E."/>
            <person name="Jarju S."/>
            <person name="Secka A."/>
            <person name="Antonio M."/>
            <person name="Oren A."/>
            <person name="Chaudhuri R.R."/>
            <person name="La Ragione R."/>
            <person name="Hildebrand F."/>
            <person name="Pallen M.J."/>
        </authorList>
    </citation>
    <scope>NUCLEOTIDE SEQUENCE</scope>
    <source>
        <strain evidence="2">ChiGjej2B2-19336</strain>
    </source>
</reference>
<dbReference type="AlphaFoldDB" id="A0A921AX60"/>
<dbReference type="PANTHER" id="PTHR42983:SF1">
    <property type="entry name" value="IRON-MOLYBDENUM PROTEIN"/>
    <property type="match status" value="1"/>
</dbReference>
<dbReference type="InterPro" id="IPR003731">
    <property type="entry name" value="Di-Nase_FeMo-co_biosynth"/>
</dbReference>
<dbReference type="InterPro" id="IPR036105">
    <property type="entry name" value="DiNase_FeMo-co_biosyn_sf"/>
</dbReference>
<dbReference type="Pfam" id="PF02579">
    <property type="entry name" value="Nitro_FeMo-Co"/>
    <property type="match status" value="1"/>
</dbReference>
<comment type="caution">
    <text evidence="2">The sequence shown here is derived from an EMBL/GenBank/DDBJ whole genome shotgun (WGS) entry which is preliminary data.</text>
</comment>
<sequence>MSTLLAVPSAMPGGLDAQMGMHFGHCDIYTLVEIEDGAIKNVTTLENVPHHHGGCMAPVQHLASHGVKALLAGGMGMRPLMGFQQVGVEVFYAGMFPTVGAAVQAFLEGKLQPFSLEFTCGGGHQQAPQN</sequence>
<protein>
    <submittedName>
        <fullName evidence="2">NifB/NifX family molybdenum-iron cluster-binding protein</fullName>
    </submittedName>
</protein>
<dbReference type="Proteomes" id="UP000698963">
    <property type="component" value="Unassembled WGS sequence"/>
</dbReference>
<feature type="domain" description="Dinitrogenase iron-molybdenum cofactor biosynthesis" evidence="1">
    <location>
        <begin position="17"/>
        <end position="107"/>
    </location>
</feature>
<evidence type="ECO:0000259" key="1">
    <source>
        <dbReference type="Pfam" id="PF02579"/>
    </source>
</evidence>
<proteinExistence type="predicted"/>
<gene>
    <name evidence="2" type="ORF">K8W16_10000</name>
</gene>
<accession>A0A921AX60</accession>
<organism evidence="2 3">
    <name type="scientific">Mailhella massiliensis</name>
    <dbReference type="NCBI Taxonomy" id="1903261"/>
    <lineage>
        <taxon>Bacteria</taxon>
        <taxon>Pseudomonadati</taxon>
        <taxon>Thermodesulfobacteriota</taxon>
        <taxon>Desulfovibrionia</taxon>
        <taxon>Desulfovibrionales</taxon>
        <taxon>Desulfovibrionaceae</taxon>
        <taxon>Mailhella</taxon>
    </lineage>
</organism>
<dbReference type="RefSeq" id="WP_304123176.1">
    <property type="nucleotide sequence ID" value="NZ_DYZA01000201.1"/>
</dbReference>
<evidence type="ECO:0000313" key="3">
    <source>
        <dbReference type="Proteomes" id="UP000698963"/>
    </source>
</evidence>
<dbReference type="SUPFAM" id="SSF53146">
    <property type="entry name" value="Nitrogenase accessory factor-like"/>
    <property type="match status" value="1"/>
</dbReference>
<dbReference type="PANTHER" id="PTHR42983">
    <property type="entry name" value="DINITROGENASE IRON-MOLYBDENUM COFACTOR PROTEIN-RELATED"/>
    <property type="match status" value="1"/>
</dbReference>
<dbReference type="EMBL" id="DYZA01000201">
    <property type="protein sequence ID" value="HJD97962.1"/>
    <property type="molecule type" value="Genomic_DNA"/>
</dbReference>
<dbReference type="Gene3D" id="3.30.420.130">
    <property type="entry name" value="Dinitrogenase iron-molybdenum cofactor biosynthesis domain"/>
    <property type="match status" value="1"/>
</dbReference>
<evidence type="ECO:0000313" key="2">
    <source>
        <dbReference type="EMBL" id="HJD97962.1"/>
    </source>
</evidence>